<gene>
    <name evidence="1" type="ORF">CI088_10670</name>
</gene>
<dbReference type="EMBL" id="PIEU01000086">
    <property type="protein sequence ID" value="PZL72329.1"/>
    <property type="molecule type" value="Genomic_DNA"/>
</dbReference>
<sequence>MSYILKSTKLLSLNTTTKNFKIRFGEKRHSFSYFIELATLAHVVGQGFFVQKNKDACIAIRILVSYLIFVFPIRRLSSQILRHKIQSNADRGSP</sequence>
<name>A0A2W4BJ05_9ENTE</name>
<keyword evidence="2" id="KW-1185">Reference proteome</keyword>
<comment type="caution">
    <text evidence="1">The sequence shown here is derived from an EMBL/GenBank/DDBJ whole genome shotgun (WGS) entry which is preliminary data.</text>
</comment>
<proteinExistence type="predicted"/>
<accession>A0A2W4BJ05</accession>
<protein>
    <submittedName>
        <fullName evidence="1">Uncharacterized protein</fullName>
    </submittedName>
</protein>
<reference evidence="1 2" key="1">
    <citation type="submission" date="2017-11" db="EMBL/GenBank/DDBJ databases">
        <title>Draft genome sequence of Enterococcus plantarum TRW2 strain isolated from lettuce.</title>
        <authorList>
            <person name="Kim E.B."/>
            <person name="Marco M.L."/>
            <person name="Williams T.R."/>
            <person name="You I.H."/>
        </authorList>
    </citation>
    <scope>NUCLEOTIDE SEQUENCE [LARGE SCALE GENOMIC DNA]</scope>
    <source>
        <strain evidence="1 2">TRW2</strain>
    </source>
</reference>
<dbReference type="Proteomes" id="UP000249828">
    <property type="component" value="Unassembled WGS sequence"/>
</dbReference>
<evidence type="ECO:0000313" key="2">
    <source>
        <dbReference type="Proteomes" id="UP000249828"/>
    </source>
</evidence>
<organism evidence="1 2">
    <name type="scientific">Enterococcus plantarum</name>
    <dbReference type="NCBI Taxonomy" id="1077675"/>
    <lineage>
        <taxon>Bacteria</taxon>
        <taxon>Bacillati</taxon>
        <taxon>Bacillota</taxon>
        <taxon>Bacilli</taxon>
        <taxon>Lactobacillales</taxon>
        <taxon>Enterococcaceae</taxon>
        <taxon>Enterococcus</taxon>
    </lineage>
</organism>
<evidence type="ECO:0000313" key="1">
    <source>
        <dbReference type="EMBL" id="PZL72329.1"/>
    </source>
</evidence>
<dbReference type="AlphaFoldDB" id="A0A2W4BJ05"/>